<evidence type="ECO:0008006" key="4">
    <source>
        <dbReference type="Google" id="ProtNLM"/>
    </source>
</evidence>
<dbReference type="Proteomes" id="UP000792457">
    <property type="component" value="Unassembled WGS sequence"/>
</dbReference>
<evidence type="ECO:0000313" key="2">
    <source>
        <dbReference type="EMBL" id="KAG8233090.1"/>
    </source>
</evidence>
<comment type="caution">
    <text evidence="2">The sequence shown here is derived from an EMBL/GenBank/DDBJ whole genome shotgun (WGS) entry which is preliminary data.</text>
</comment>
<evidence type="ECO:0000313" key="3">
    <source>
        <dbReference type="Proteomes" id="UP000792457"/>
    </source>
</evidence>
<keyword evidence="3" id="KW-1185">Reference proteome</keyword>
<gene>
    <name evidence="2" type="ORF">J437_LFUL013090</name>
</gene>
<sequence>MKPRRGRLLMRQPRVKKETDPLGFQPSSSPDSDSPASPHYSVTSSMTHVLQVPPRVERQHSEPLPSSSLSMSSLKSAAYFSSSAPSSSSLSSQQNLLQVPQPAFLQKQHSQPLLPSQHTNIHSISPPKSTPQTSENVAVHPQTTTLLLQRQISQPNTSGGAVCGIYQQNPPIQLQLIPASSAEMVETIHRRPCSPSIIVEQQQLPLVRVISDSPSPETGTSSVIGGSGPSKIRIKQEVRRAVSSPQTLTTQDKKDDEVTTAEPRLKIAQEHQQHSGEDQQQLLLRSVHCPALRPGPALGCNFCWNTVDDHGRILRRKTKYHCPECQTNLCIVPCFQEYHKKFEKPGTIQLTSVTSLCMKPLPKTSSI</sequence>
<feature type="region of interest" description="Disordered" evidence="1">
    <location>
        <begin position="1"/>
        <end position="69"/>
    </location>
</feature>
<feature type="region of interest" description="Disordered" evidence="1">
    <location>
        <begin position="240"/>
        <end position="260"/>
    </location>
</feature>
<feature type="compositionally biased region" description="Basic and acidic residues" evidence="1">
    <location>
        <begin position="251"/>
        <end position="260"/>
    </location>
</feature>
<reference evidence="2" key="2">
    <citation type="submission" date="2017-10" db="EMBL/GenBank/DDBJ databases">
        <title>Ladona fulva Genome sequencing and assembly.</title>
        <authorList>
            <person name="Murali S."/>
            <person name="Richards S."/>
            <person name="Bandaranaike D."/>
            <person name="Bellair M."/>
            <person name="Blankenburg K."/>
            <person name="Chao H."/>
            <person name="Dinh H."/>
            <person name="Doddapaneni H."/>
            <person name="Dugan-Rocha S."/>
            <person name="Elkadiri S."/>
            <person name="Gnanaolivu R."/>
            <person name="Hernandez B."/>
            <person name="Skinner E."/>
            <person name="Javaid M."/>
            <person name="Lee S."/>
            <person name="Li M."/>
            <person name="Ming W."/>
            <person name="Munidasa M."/>
            <person name="Muniz J."/>
            <person name="Nguyen L."/>
            <person name="Hughes D."/>
            <person name="Osuji N."/>
            <person name="Pu L.-L."/>
            <person name="Puazo M."/>
            <person name="Qu C."/>
            <person name="Quiroz J."/>
            <person name="Raj R."/>
            <person name="Weissenberger G."/>
            <person name="Xin Y."/>
            <person name="Zou X."/>
            <person name="Han Y."/>
            <person name="Worley K."/>
            <person name="Muzny D."/>
            <person name="Gibbs R."/>
        </authorList>
    </citation>
    <scope>NUCLEOTIDE SEQUENCE</scope>
    <source>
        <strain evidence="2">Sampled in the wild</strain>
    </source>
</reference>
<organism evidence="2 3">
    <name type="scientific">Ladona fulva</name>
    <name type="common">Scarce chaser dragonfly</name>
    <name type="synonym">Libellula fulva</name>
    <dbReference type="NCBI Taxonomy" id="123851"/>
    <lineage>
        <taxon>Eukaryota</taxon>
        <taxon>Metazoa</taxon>
        <taxon>Ecdysozoa</taxon>
        <taxon>Arthropoda</taxon>
        <taxon>Hexapoda</taxon>
        <taxon>Insecta</taxon>
        <taxon>Pterygota</taxon>
        <taxon>Palaeoptera</taxon>
        <taxon>Odonata</taxon>
        <taxon>Epiprocta</taxon>
        <taxon>Anisoptera</taxon>
        <taxon>Libelluloidea</taxon>
        <taxon>Libellulidae</taxon>
        <taxon>Ladona</taxon>
    </lineage>
</organism>
<accession>A0A8K0P275</accession>
<protein>
    <recommendedName>
        <fullName evidence="4">PiggyBac transposable element-derived protein 4</fullName>
    </recommendedName>
</protein>
<feature type="compositionally biased region" description="Low complexity" evidence="1">
    <location>
        <begin position="26"/>
        <end position="38"/>
    </location>
</feature>
<proteinExistence type="predicted"/>
<feature type="region of interest" description="Disordered" evidence="1">
    <location>
        <begin position="116"/>
        <end position="135"/>
    </location>
</feature>
<dbReference type="EMBL" id="KZ308686">
    <property type="protein sequence ID" value="KAG8233090.1"/>
    <property type="molecule type" value="Genomic_DNA"/>
</dbReference>
<dbReference type="OrthoDB" id="10261408at2759"/>
<name>A0A8K0P275_LADFU</name>
<evidence type="ECO:0000256" key="1">
    <source>
        <dbReference type="SAM" id="MobiDB-lite"/>
    </source>
</evidence>
<reference evidence="2" key="1">
    <citation type="submission" date="2013-04" db="EMBL/GenBank/DDBJ databases">
        <authorList>
            <person name="Qu J."/>
            <person name="Murali S.C."/>
            <person name="Bandaranaike D."/>
            <person name="Bellair M."/>
            <person name="Blankenburg K."/>
            <person name="Chao H."/>
            <person name="Dinh H."/>
            <person name="Doddapaneni H."/>
            <person name="Downs B."/>
            <person name="Dugan-Rocha S."/>
            <person name="Elkadiri S."/>
            <person name="Gnanaolivu R.D."/>
            <person name="Hernandez B."/>
            <person name="Javaid M."/>
            <person name="Jayaseelan J.C."/>
            <person name="Lee S."/>
            <person name="Li M."/>
            <person name="Ming W."/>
            <person name="Munidasa M."/>
            <person name="Muniz J."/>
            <person name="Nguyen L."/>
            <person name="Ongeri F."/>
            <person name="Osuji N."/>
            <person name="Pu L.-L."/>
            <person name="Puazo M."/>
            <person name="Qu C."/>
            <person name="Quiroz J."/>
            <person name="Raj R."/>
            <person name="Weissenberger G."/>
            <person name="Xin Y."/>
            <person name="Zou X."/>
            <person name="Han Y."/>
            <person name="Richards S."/>
            <person name="Worley K."/>
            <person name="Muzny D."/>
            <person name="Gibbs R."/>
        </authorList>
    </citation>
    <scope>NUCLEOTIDE SEQUENCE</scope>
    <source>
        <strain evidence="2">Sampled in the wild</strain>
    </source>
</reference>
<dbReference type="AlphaFoldDB" id="A0A8K0P275"/>